<dbReference type="AlphaFoldDB" id="A0A2G9P2N1"/>
<dbReference type="Proteomes" id="UP000228934">
    <property type="component" value="Unassembled WGS sequence"/>
</dbReference>
<dbReference type="EMBL" id="KV922871">
    <property type="protein sequence ID" value="PIN97574.1"/>
    <property type="molecule type" value="Genomic_DNA"/>
</dbReference>
<proteinExistence type="predicted"/>
<sequence length="148" mass="17435">MRGTLCVGFVYTRSEIPTMDFVVRKFYRLLSNFVCRKIRWKMCDGAHTRSEFPTTRLHQTVSIGISVAQNLRSGSKIFRQQNPFKQIPIRCTQFRCTKCHACSESSRREALAIELHFSWLVVRVVHHRVLDVRNFRPTLCDRVYARQV</sequence>
<name>A0A2G9P2N1_AQUCT</name>
<evidence type="ECO:0000313" key="1">
    <source>
        <dbReference type="EMBL" id="PIN97574.1"/>
    </source>
</evidence>
<organism evidence="1 2">
    <name type="scientific">Aquarana catesbeiana</name>
    <name type="common">American bullfrog</name>
    <name type="synonym">Rana catesbeiana</name>
    <dbReference type="NCBI Taxonomy" id="8400"/>
    <lineage>
        <taxon>Eukaryota</taxon>
        <taxon>Metazoa</taxon>
        <taxon>Chordata</taxon>
        <taxon>Craniata</taxon>
        <taxon>Vertebrata</taxon>
        <taxon>Euteleostomi</taxon>
        <taxon>Amphibia</taxon>
        <taxon>Batrachia</taxon>
        <taxon>Anura</taxon>
        <taxon>Neobatrachia</taxon>
        <taxon>Ranoidea</taxon>
        <taxon>Ranidae</taxon>
        <taxon>Aquarana</taxon>
    </lineage>
</organism>
<accession>A0A2G9P2N1</accession>
<reference evidence="2" key="1">
    <citation type="journal article" date="2017" name="Nat. Commun.">
        <title>The North American bullfrog draft genome provides insight into hormonal regulation of long noncoding RNA.</title>
        <authorList>
            <person name="Hammond S.A."/>
            <person name="Warren R.L."/>
            <person name="Vandervalk B.P."/>
            <person name="Kucuk E."/>
            <person name="Khan H."/>
            <person name="Gibb E.A."/>
            <person name="Pandoh P."/>
            <person name="Kirk H."/>
            <person name="Zhao Y."/>
            <person name="Jones M."/>
            <person name="Mungall A.J."/>
            <person name="Coope R."/>
            <person name="Pleasance S."/>
            <person name="Moore R.A."/>
            <person name="Holt R.A."/>
            <person name="Round J.M."/>
            <person name="Ohora S."/>
            <person name="Walle B.V."/>
            <person name="Veldhoen N."/>
            <person name="Helbing C.C."/>
            <person name="Birol I."/>
        </authorList>
    </citation>
    <scope>NUCLEOTIDE SEQUENCE [LARGE SCALE GENOMIC DNA]</scope>
</reference>
<protein>
    <submittedName>
        <fullName evidence="1">Uncharacterized protein</fullName>
    </submittedName>
</protein>
<evidence type="ECO:0000313" key="2">
    <source>
        <dbReference type="Proteomes" id="UP000228934"/>
    </source>
</evidence>
<keyword evidence="2" id="KW-1185">Reference proteome</keyword>
<gene>
    <name evidence="1" type="ORF">AB205_0116880</name>
</gene>